<feature type="signal peptide" evidence="1">
    <location>
        <begin position="1"/>
        <end position="21"/>
    </location>
</feature>
<sequence length="532" mass="58078">MSKLYKSSWKWLCLFVFLGLAISCKEEEDVVPQPSSVKIVLPENSSAFFPGEEINFVGDALNAQSFSWTANGEEFSKEKYATHTFDEVGNYDIVFSANSASGTQTVSTKIEIVNGVKVNGFGVSGEIFAGEQLSLTAELQDRYLDDYQWALNGEPVAEGMTFEKIFAKPGTHTLTFTASNATRSSTYELTLKVEARFLFTDGAFIVNEGNMSNEMGTVSFLPQDGALITNAYRQVNPGRTLGNVTQSIGFYADKAYFISQNGPNYITVADAGTLVAVDSVTETQVSLSWPTHIAVVDEQKGYIRDNNGVHIVNFAEHTLSGTVEGVSAAKDQMYIVNDKLITYSGKTLYITNTSTDVLEDQKVFEENIGTVTLDKYGHIWVAVSGSPSKMVQLSAVDFSILQQIEMPQDISLSSGFVPVGVQVSHSENAFFIQPNMAWGTPQKVYKVNYGETVSSSLLFDMANWDDDEAGISYGTIGLDPISNEVYITTIKGYAEYQTNALFVVDGTAGTRTKYSGVGSFPAQISFADSSDW</sequence>
<comment type="caution">
    <text evidence="3">The sequence shown here is derived from an EMBL/GenBank/DDBJ whole genome shotgun (WGS) entry which is preliminary data.</text>
</comment>
<keyword evidence="1" id="KW-0732">Signal</keyword>
<dbReference type="RefSeq" id="WP_346819803.1">
    <property type="nucleotide sequence ID" value="NZ_JBDKWZ010000002.1"/>
</dbReference>
<dbReference type="InterPro" id="IPR013783">
    <property type="entry name" value="Ig-like_fold"/>
</dbReference>
<dbReference type="InterPro" id="IPR000601">
    <property type="entry name" value="PKD_dom"/>
</dbReference>
<dbReference type="InterPro" id="IPR031815">
    <property type="entry name" value="DUF5074"/>
</dbReference>
<evidence type="ECO:0000259" key="2">
    <source>
        <dbReference type="PROSITE" id="PS50093"/>
    </source>
</evidence>
<dbReference type="Gene3D" id="2.130.10.10">
    <property type="entry name" value="YVTN repeat-like/Quinoprotein amine dehydrogenase"/>
    <property type="match status" value="1"/>
</dbReference>
<dbReference type="InterPro" id="IPR035986">
    <property type="entry name" value="PKD_dom_sf"/>
</dbReference>
<dbReference type="InterPro" id="IPR022409">
    <property type="entry name" value="PKD/Chitinase_dom"/>
</dbReference>
<accession>A0AAW9RVE0</accession>
<dbReference type="Pfam" id="PF00801">
    <property type="entry name" value="PKD"/>
    <property type="match status" value="1"/>
</dbReference>
<reference evidence="3 4" key="1">
    <citation type="submission" date="2024-04" db="EMBL/GenBank/DDBJ databases">
        <title>Novel genus in family Flammeovirgaceae.</title>
        <authorList>
            <person name="Nguyen T.H."/>
            <person name="Vuong T.Q."/>
            <person name="Le H."/>
            <person name="Kim S.-G."/>
        </authorList>
    </citation>
    <scope>NUCLEOTIDE SEQUENCE [LARGE SCALE GENOMIC DNA]</scope>
    <source>
        <strain evidence="3 4">JCM 23209</strain>
    </source>
</reference>
<evidence type="ECO:0000313" key="3">
    <source>
        <dbReference type="EMBL" id="MEN7547015.1"/>
    </source>
</evidence>
<feature type="chain" id="PRO_5043600551" evidence="1">
    <location>
        <begin position="22"/>
        <end position="532"/>
    </location>
</feature>
<dbReference type="Pfam" id="PF16819">
    <property type="entry name" value="DUF5074"/>
    <property type="match status" value="1"/>
</dbReference>
<dbReference type="SMART" id="SM00089">
    <property type="entry name" value="PKD"/>
    <property type="match status" value="2"/>
</dbReference>
<organism evidence="3 4">
    <name type="scientific">Rapidithrix thailandica</name>
    <dbReference type="NCBI Taxonomy" id="413964"/>
    <lineage>
        <taxon>Bacteria</taxon>
        <taxon>Pseudomonadati</taxon>
        <taxon>Bacteroidota</taxon>
        <taxon>Cytophagia</taxon>
        <taxon>Cytophagales</taxon>
        <taxon>Flammeovirgaceae</taxon>
        <taxon>Rapidithrix</taxon>
    </lineage>
</organism>
<dbReference type="EMBL" id="JBDKWZ010000002">
    <property type="protein sequence ID" value="MEN7547015.1"/>
    <property type="molecule type" value="Genomic_DNA"/>
</dbReference>
<dbReference type="AlphaFoldDB" id="A0AAW9RVE0"/>
<evidence type="ECO:0000256" key="1">
    <source>
        <dbReference type="SAM" id="SignalP"/>
    </source>
</evidence>
<proteinExistence type="predicted"/>
<evidence type="ECO:0000313" key="4">
    <source>
        <dbReference type="Proteomes" id="UP001403385"/>
    </source>
</evidence>
<name>A0AAW9RVE0_9BACT</name>
<dbReference type="PROSITE" id="PS50093">
    <property type="entry name" value="PKD"/>
    <property type="match status" value="1"/>
</dbReference>
<dbReference type="PROSITE" id="PS51257">
    <property type="entry name" value="PROKAR_LIPOPROTEIN"/>
    <property type="match status" value="1"/>
</dbReference>
<dbReference type="SUPFAM" id="SSF63829">
    <property type="entry name" value="Calcium-dependent phosphotriesterase"/>
    <property type="match status" value="1"/>
</dbReference>
<protein>
    <submittedName>
        <fullName evidence="3">DUF5074 domain-containing protein</fullName>
    </submittedName>
</protein>
<feature type="domain" description="PKD" evidence="2">
    <location>
        <begin position="65"/>
        <end position="112"/>
    </location>
</feature>
<keyword evidence="4" id="KW-1185">Reference proteome</keyword>
<dbReference type="SUPFAM" id="SSF49299">
    <property type="entry name" value="PKD domain"/>
    <property type="match status" value="2"/>
</dbReference>
<dbReference type="Proteomes" id="UP001403385">
    <property type="component" value="Unassembled WGS sequence"/>
</dbReference>
<dbReference type="Gene3D" id="2.60.40.10">
    <property type="entry name" value="Immunoglobulins"/>
    <property type="match status" value="1"/>
</dbReference>
<dbReference type="InterPro" id="IPR015943">
    <property type="entry name" value="WD40/YVTN_repeat-like_dom_sf"/>
</dbReference>
<gene>
    <name evidence="3" type="ORF">AAG747_03800</name>
</gene>